<organism evidence="2 3">
    <name type="scientific">Rhodococcus zopfii</name>
    <dbReference type="NCBI Taxonomy" id="43772"/>
    <lineage>
        <taxon>Bacteria</taxon>
        <taxon>Bacillati</taxon>
        <taxon>Actinomycetota</taxon>
        <taxon>Actinomycetes</taxon>
        <taxon>Mycobacteriales</taxon>
        <taxon>Nocardiaceae</taxon>
        <taxon>Rhodococcus</taxon>
    </lineage>
</organism>
<feature type="domain" description="Sulfatase-modifying factor enzyme-like" evidence="1">
    <location>
        <begin position="1"/>
        <end position="247"/>
    </location>
</feature>
<dbReference type="SUPFAM" id="SSF56436">
    <property type="entry name" value="C-type lectin-like"/>
    <property type="match status" value="1"/>
</dbReference>
<evidence type="ECO:0000259" key="1">
    <source>
        <dbReference type="Pfam" id="PF03781"/>
    </source>
</evidence>
<dbReference type="PANTHER" id="PTHR23150:SF19">
    <property type="entry name" value="FORMYLGLYCINE-GENERATING ENZYME"/>
    <property type="match status" value="1"/>
</dbReference>
<dbReference type="PANTHER" id="PTHR23150">
    <property type="entry name" value="SULFATASE MODIFYING FACTOR 1, 2"/>
    <property type="match status" value="1"/>
</dbReference>
<dbReference type="InterPro" id="IPR005532">
    <property type="entry name" value="SUMF_dom"/>
</dbReference>
<name>A0ABU3WRG6_9NOCA</name>
<dbReference type="InterPro" id="IPR051043">
    <property type="entry name" value="Sulfatase_Mod_Factor_Kinase"/>
</dbReference>
<gene>
    <name evidence="2" type="ORF">F8M49_16505</name>
</gene>
<dbReference type="InterPro" id="IPR042095">
    <property type="entry name" value="SUMF_sf"/>
</dbReference>
<reference evidence="2 3" key="1">
    <citation type="submission" date="2019-10" db="EMBL/GenBank/DDBJ databases">
        <title>Draft Genome Assembly of Rhodococcus zopfii DSM44189.</title>
        <authorList>
            <person name="Sutton J.M."/>
            <person name="Akob D.M."/>
            <person name="Bushman T.J."/>
        </authorList>
    </citation>
    <scope>NUCLEOTIDE SEQUENCE [LARGE SCALE GENOMIC DNA]</scope>
    <source>
        <strain evidence="2 3">DSM 44189</strain>
    </source>
</reference>
<proteinExistence type="predicted"/>
<dbReference type="EMBL" id="WBMO01000001">
    <property type="protein sequence ID" value="MDV2476523.1"/>
    <property type="molecule type" value="Genomic_DNA"/>
</dbReference>
<accession>A0ABU3WRG6</accession>
<dbReference type="Pfam" id="PF03781">
    <property type="entry name" value="FGE-sulfatase"/>
    <property type="match status" value="1"/>
</dbReference>
<dbReference type="InterPro" id="IPR016187">
    <property type="entry name" value="CTDL_fold"/>
</dbReference>
<evidence type="ECO:0000313" key="2">
    <source>
        <dbReference type="EMBL" id="MDV2476523.1"/>
    </source>
</evidence>
<sequence length="249" mass="27186">MGTEDAVADPADLEGPVRRVSVARFAIATTAVTNADFDRFVEETGHVTTAERFGDSLVFAGRITSDRPHLVVAAAPWWRVVPGACWRHPEGPDSNLDGRDDHPVVHVSHLDATAYCEWIGGRLPTEEEWEFAARGGLVQRHFPWGDEFEPGGVPAMNVFEGSFPYGPTTSVGTVPVDAFAPNGYGLFNTTGNVWEWTASPFSPADTRPVLRGGSYLCHASYCRRYRTSARIANTADTSTGHSGFRIAYR</sequence>
<evidence type="ECO:0000313" key="3">
    <source>
        <dbReference type="Proteomes" id="UP001275440"/>
    </source>
</evidence>
<dbReference type="Gene3D" id="3.90.1580.10">
    <property type="entry name" value="paralog of FGE (formylglycine-generating enzyme)"/>
    <property type="match status" value="1"/>
</dbReference>
<keyword evidence="3" id="KW-1185">Reference proteome</keyword>
<dbReference type="Proteomes" id="UP001275440">
    <property type="component" value="Unassembled WGS sequence"/>
</dbReference>
<protein>
    <submittedName>
        <fullName evidence="2">Formylglycine-generating enzyme family protein</fullName>
    </submittedName>
</protein>
<comment type="caution">
    <text evidence="2">The sequence shown here is derived from an EMBL/GenBank/DDBJ whole genome shotgun (WGS) entry which is preliminary data.</text>
</comment>